<reference evidence="1" key="1">
    <citation type="journal article" date="2014" name="Science">
        <title>Plant genetics. Early allopolyploid evolution in the post-Neolithic Brassica napus oilseed genome.</title>
        <authorList>
            <person name="Chalhoub B."/>
            <person name="Denoeud F."/>
            <person name="Liu S."/>
            <person name="Parkin I.A."/>
            <person name="Tang H."/>
            <person name="Wang X."/>
            <person name="Chiquet J."/>
            <person name="Belcram H."/>
            <person name="Tong C."/>
            <person name="Samans B."/>
            <person name="Correa M."/>
            <person name="Da Silva C."/>
            <person name="Just J."/>
            <person name="Falentin C."/>
            <person name="Koh C.S."/>
            <person name="Le Clainche I."/>
            <person name="Bernard M."/>
            <person name="Bento P."/>
            <person name="Noel B."/>
            <person name="Labadie K."/>
            <person name="Alberti A."/>
            <person name="Charles M."/>
            <person name="Arnaud D."/>
            <person name="Guo H."/>
            <person name="Daviaud C."/>
            <person name="Alamery S."/>
            <person name="Jabbari K."/>
            <person name="Zhao M."/>
            <person name="Edger P.P."/>
            <person name="Chelaifa H."/>
            <person name="Tack D."/>
            <person name="Lassalle G."/>
            <person name="Mestiri I."/>
            <person name="Schnel N."/>
            <person name="Le Paslier M.C."/>
            <person name="Fan G."/>
            <person name="Renault V."/>
            <person name="Bayer P.E."/>
            <person name="Golicz A.A."/>
            <person name="Manoli S."/>
            <person name="Lee T.H."/>
            <person name="Thi V.H."/>
            <person name="Chalabi S."/>
            <person name="Hu Q."/>
            <person name="Fan C."/>
            <person name="Tollenaere R."/>
            <person name="Lu Y."/>
            <person name="Battail C."/>
            <person name="Shen J."/>
            <person name="Sidebottom C.H."/>
            <person name="Wang X."/>
            <person name="Canaguier A."/>
            <person name="Chauveau A."/>
            <person name="Berard A."/>
            <person name="Deniot G."/>
            <person name="Guan M."/>
            <person name="Liu Z."/>
            <person name="Sun F."/>
            <person name="Lim Y.P."/>
            <person name="Lyons E."/>
            <person name="Town C.D."/>
            <person name="Bancroft I."/>
            <person name="Wang X."/>
            <person name="Meng J."/>
            <person name="Ma J."/>
            <person name="Pires J.C."/>
            <person name="King G.J."/>
            <person name="Brunel D."/>
            <person name="Delourme R."/>
            <person name="Renard M."/>
            <person name="Aury J.M."/>
            <person name="Adams K.L."/>
            <person name="Batley J."/>
            <person name="Snowdon R.J."/>
            <person name="Tost J."/>
            <person name="Edwards D."/>
            <person name="Zhou Y."/>
            <person name="Hua W."/>
            <person name="Sharpe A.G."/>
            <person name="Paterson A.H."/>
            <person name="Guan C."/>
            <person name="Wincker P."/>
        </authorList>
    </citation>
    <scope>NUCLEOTIDE SEQUENCE [LARGE SCALE GENOMIC DNA]</scope>
</reference>
<proteinExistence type="predicted"/>
<accession>A0A078JXE6</accession>
<name>A0A078JXE6_BRANA</name>
<dbReference type="PaxDb" id="3708-A0A078JXE6"/>
<evidence type="ECO:0000313" key="1">
    <source>
        <dbReference type="EMBL" id="CDY71110.1"/>
    </source>
</evidence>
<sequence>MFLLSNNDFVLSGIITSFELACGLYDSLSLLSAEYDDACNKKLPLVSYVIFEGLTVKPLCVHLKQLLWYNVPFIDTFTKST</sequence>
<dbReference type="Gramene" id="CDY71110">
    <property type="protein sequence ID" value="CDY71110"/>
    <property type="gene ID" value="GSBRNA2T00011365001"/>
</dbReference>
<dbReference type="EMBL" id="LK044503">
    <property type="protein sequence ID" value="CDY71110.1"/>
    <property type="molecule type" value="Genomic_DNA"/>
</dbReference>
<organism evidence="1">
    <name type="scientific">Brassica napus</name>
    <name type="common">Rape</name>
    <dbReference type="NCBI Taxonomy" id="3708"/>
    <lineage>
        <taxon>Eukaryota</taxon>
        <taxon>Viridiplantae</taxon>
        <taxon>Streptophyta</taxon>
        <taxon>Embryophyta</taxon>
        <taxon>Tracheophyta</taxon>
        <taxon>Spermatophyta</taxon>
        <taxon>Magnoliopsida</taxon>
        <taxon>eudicotyledons</taxon>
        <taxon>Gunneridae</taxon>
        <taxon>Pentapetalae</taxon>
        <taxon>rosids</taxon>
        <taxon>malvids</taxon>
        <taxon>Brassicales</taxon>
        <taxon>Brassicaceae</taxon>
        <taxon>Brassiceae</taxon>
        <taxon>Brassica</taxon>
    </lineage>
</organism>
<gene>
    <name evidence="1" type="primary">BnaAnng36150D</name>
    <name evidence="1" type="ORF">GSBRNA2T00011365001</name>
</gene>
<reference evidence="1" key="2">
    <citation type="submission" date="2014-06" db="EMBL/GenBank/DDBJ databases">
        <authorList>
            <person name="Genoscope - CEA"/>
        </authorList>
    </citation>
    <scope>NUCLEOTIDE SEQUENCE</scope>
</reference>
<dbReference type="AlphaFoldDB" id="A0A078JXE6"/>
<protein>
    <submittedName>
        <fullName evidence="1">BnaAnng36150D protein</fullName>
    </submittedName>
</protein>